<reference evidence="1" key="1">
    <citation type="submission" date="2018-02" db="EMBL/GenBank/DDBJ databases">
        <title>Rhizophora mucronata_Transcriptome.</title>
        <authorList>
            <person name="Meera S.P."/>
            <person name="Sreeshan A."/>
            <person name="Augustine A."/>
        </authorList>
    </citation>
    <scope>NUCLEOTIDE SEQUENCE</scope>
    <source>
        <tissue evidence="1">Leaf</tissue>
    </source>
</reference>
<protein>
    <submittedName>
        <fullName evidence="1">Uncharacterized protein</fullName>
    </submittedName>
</protein>
<accession>A0A2P2NZD5</accession>
<evidence type="ECO:0000313" key="1">
    <source>
        <dbReference type="EMBL" id="MBX47823.1"/>
    </source>
</evidence>
<organism evidence="1">
    <name type="scientific">Rhizophora mucronata</name>
    <name type="common">Asiatic mangrove</name>
    <dbReference type="NCBI Taxonomy" id="61149"/>
    <lineage>
        <taxon>Eukaryota</taxon>
        <taxon>Viridiplantae</taxon>
        <taxon>Streptophyta</taxon>
        <taxon>Embryophyta</taxon>
        <taxon>Tracheophyta</taxon>
        <taxon>Spermatophyta</taxon>
        <taxon>Magnoliopsida</taxon>
        <taxon>eudicotyledons</taxon>
        <taxon>Gunneridae</taxon>
        <taxon>Pentapetalae</taxon>
        <taxon>rosids</taxon>
        <taxon>fabids</taxon>
        <taxon>Malpighiales</taxon>
        <taxon>Rhizophoraceae</taxon>
        <taxon>Rhizophora</taxon>
    </lineage>
</organism>
<dbReference type="AlphaFoldDB" id="A0A2P2NZD5"/>
<proteinExistence type="predicted"/>
<name>A0A2P2NZD5_RHIMU</name>
<sequence>MEVFYFPNSKALEKVTEKKTKNLVHLHLKTHRLKQFSKVIKLCHAWPTLLNLGNQKSKDILQHITYNNDRSRKKDADY</sequence>
<dbReference type="EMBL" id="GGEC01067339">
    <property type="protein sequence ID" value="MBX47823.1"/>
    <property type="molecule type" value="Transcribed_RNA"/>
</dbReference>